<keyword evidence="2" id="KW-0808">Transferase</keyword>
<dbReference type="InterPro" id="IPR011009">
    <property type="entry name" value="Kinase-like_dom_sf"/>
</dbReference>
<dbReference type="InterPro" id="IPR017441">
    <property type="entry name" value="Protein_kinase_ATP_BS"/>
</dbReference>
<comment type="similarity">
    <text evidence="7">Belongs to the protein kinase superfamily.</text>
</comment>
<evidence type="ECO:0000256" key="2">
    <source>
        <dbReference type="ARBA" id="ARBA00022679"/>
    </source>
</evidence>
<keyword evidence="1 7" id="KW-0723">Serine/threonine-protein kinase</keyword>
<evidence type="ECO:0000256" key="5">
    <source>
        <dbReference type="ARBA" id="ARBA00022840"/>
    </source>
</evidence>
<evidence type="ECO:0000256" key="3">
    <source>
        <dbReference type="ARBA" id="ARBA00022741"/>
    </source>
</evidence>
<proteinExistence type="inferred from homology"/>
<evidence type="ECO:0000256" key="7">
    <source>
        <dbReference type="RuleBase" id="RU000304"/>
    </source>
</evidence>
<dbReference type="GO" id="GO:0005524">
    <property type="term" value="F:ATP binding"/>
    <property type="evidence" value="ECO:0007669"/>
    <property type="project" value="UniProtKB-UniRule"/>
</dbReference>
<evidence type="ECO:0000259" key="8">
    <source>
        <dbReference type="PROSITE" id="PS50011"/>
    </source>
</evidence>
<gene>
    <name evidence="9" type="ORF">PTTT1_LOCUS45045</name>
</gene>
<organism evidence="9">
    <name type="scientific">Phaeodactylum tricornutum</name>
    <name type="common">Diatom</name>
    <dbReference type="NCBI Taxonomy" id="2850"/>
    <lineage>
        <taxon>Eukaryota</taxon>
        <taxon>Sar</taxon>
        <taxon>Stramenopiles</taxon>
        <taxon>Ochrophyta</taxon>
        <taxon>Bacillariophyta</taxon>
        <taxon>Bacillariophyceae</taxon>
        <taxon>Bacillariophycidae</taxon>
        <taxon>Naviculales</taxon>
        <taxon>Phaeodactylaceae</taxon>
        <taxon>Phaeodactylum</taxon>
    </lineage>
</organism>
<dbReference type="PANTHER" id="PTHR22974:SF23">
    <property type="entry name" value="TOUSLED-LIKE KINASE, ISOFORM G"/>
    <property type="match status" value="1"/>
</dbReference>
<dbReference type="PANTHER" id="PTHR22974">
    <property type="entry name" value="MIXED LINEAGE PROTEIN KINASE"/>
    <property type="match status" value="1"/>
</dbReference>
<dbReference type="GO" id="GO:0004674">
    <property type="term" value="F:protein serine/threonine kinase activity"/>
    <property type="evidence" value="ECO:0007669"/>
    <property type="project" value="UniProtKB-KW"/>
</dbReference>
<sequence length="330" mass="37325">RQAEATLAADERALRDAQAAHVRALKRVASEDDSKFVGRPKLHDRYVLESLLGKGGFSEVWQAYDLVALRPVAVKIHQLDSRWSAAKKDNFTKHVAREYRIHRNVRHPRIVSLFDVFEIDNDAIATVLEVCDGADLDALLKLQRRLPERDARAILLQILSGMMYLSHPSEDGSHQGIIHYDLKPANILFDQNGDAKITDFGLSKIIDSLDETEASMELTSQGAGTYWYLPPECFVTDENVRISNRVDVWSIGVIFYQMLFGKRPFGDGQSQDRILTDNTMLNAHSVEFPDQPVVSSQSKDFIRACLTYDQSSRPTIAELCQKPYVVSRTF</sequence>
<dbReference type="EMBL" id="OU594946">
    <property type="protein sequence ID" value="CAG9290515.1"/>
    <property type="molecule type" value="Genomic_DNA"/>
</dbReference>
<dbReference type="SMART" id="SM00220">
    <property type="entry name" value="S_TKc"/>
    <property type="match status" value="1"/>
</dbReference>
<protein>
    <recommendedName>
        <fullName evidence="8">Protein kinase domain-containing protein</fullName>
    </recommendedName>
</protein>
<keyword evidence="3 6" id="KW-0547">Nucleotide-binding</keyword>
<dbReference type="PROSITE" id="PS50011">
    <property type="entry name" value="PROTEIN_KINASE_DOM"/>
    <property type="match status" value="1"/>
</dbReference>
<evidence type="ECO:0000256" key="1">
    <source>
        <dbReference type="ARBA" id="ARBA00022527"/>
    </source>
</evidence>
<dbReference type="GO" id="GO:0007059">
    <property type="term" value="P:chromosome segregation"/>
    <property type="evidence" value="ECO:0007669"/>
    <property type="project" value="TreeGrafter"/>
</dbReference>
<dbReference type="AlphaFoldDB" id="A0A8J9X8V9"/>
<dbReference type="GO" id="GO:0035556">
    <property type="term" value="P:intracellular signal transduction"/>
    <property type="evidence" value="ECO:0007669"/>
    <property type="project" value="TreeGrafter"/>
</dbReference>
<dbReference type="PROSITE" id="PS00108">
    <property type="entry name" value="PROTEIN_KINASE_ST"/>
    <property type="match status" value="1"/>
</dbReference>
<evidence type="ECO:0000256" key="6">
    <source>
        <dbReference type="PROSITE-ProRule" id="PRU10141"/>
    </source>
</evidence>
<accession>A0A8J9X8V9</accession>
<dbReference type="InterPro" id="IPR008271">
    <property type="entry name" value="Ser/Thr_kinase_AS"/>
</dbReference>
<dbReference type="GO" id="GO:0005634">
    <property type="term" value="C:nucleus"/>
    <property type="evidence" value="ECO:0007669"/>
    <property type="project" value="TreeGrafter"/>
</dbReference>
<feature type="domain" description="Protein kinase" evidence="8">
    <location>
        <begin position="46"/>
        <end position="325"/>
    </location>
</feature>
<reference evidence="9" key="1">
    <citation type="submission" date="2022-02" db="EMBL/GenBank/DDBJ databases">
        <authorList>
            <person name="Giguere J D."/>
        </authorList>
    </citation>
    <scope>NUCLEOTIDE SEQUENCE</scope>
    <source>
        <strain evidence="9">CCAP 1055/1</strain>
    </source>
</reference>
<dbReference type="InterPro" id="IPR000719">
    <property type="entry name" value="Prot_kinase_dom"/>
</dbReference>
<name>A0A8J9X8V9_PHATR</name>
<keyword evidence="4" id="KW-0418">Kinase</keyword>
<dbReference type="Gene3D" id="1.10.510.10">
    <property type="entry name" value="Transferase(Phosphotransferase) domain 1"/>
    <property type="match status" value="1"/>
</dbReference>
<dbReference type="Pfam" id="PF00069">
    <property type="entry name" value="Pkinase"/>
    <property type="match status" value="1"/>
</dbReference>
<dbReference type="SUPFAM" id="SSF56112">
    <property type="entry name" value="Protein kinase-like (PK-like)"/>
    <property type="match status" value="1"/>
</dbReference>
<keyword evidence="5 6" id="KW-0067">ATP-binding</keyword>
<dbReference type="PROSITE" id="PS00107">
    <property type="entry name" value="PROTEIN_KINASE_ATP"/>
    <property type="match status" value="1"/>
</dbReference>
<dbReference type="CDD" id="cd13990">
    <property type="entry name" value="STKc_TLK"/>
    <property type="match status" value="1"/>
</dbReference>
<evidence type="ECO:0000313" key="9">
    <source>
        <dbReference type="EMBL" id="CAG9290515.1"/>
    </source>
</evidence>
<dbReference type="FunFam" id="1.10.510.10:FF:000698">
    <property type="entry name" value="Serine/threonine-protein kinase tousled-like 1"/>
    <property type="match status" value="1"/>
</dbReference>
<dbReference type="Proteomes" id="UP000836788">
    <property type="component" value="Chromosome 5"/>
</dbReference>
<evidence type="ECO:0000256" key="4">
    <source>
        <dbReference type="ARBA" id="ARBA00022777"/>
    </source>
</evidence>
<feature type="binding site" evidence="6">
    <location>
        <position position="75"/>
    </location>
    <ligand>
        <name>ATP</name>
        <dbReference type="ChEBI" id="CHEBI:30616"/>
    </ligand>
</feature>
<feature type="non-terminal residue" evidence="9">
    <location>
        <position position="1"/>
    </location>
</feature>